<keyword evidence="2" id="KW-1185">Reference proteome</keyword>
<dbReference type="EMBL" id="JACJPW010000007">
    <property type="protein sequence ID" value="MBD2180324.1"/>
    <property type="molecule type" value="Genomic_DNA"/>
</dbReference>
<evidence type="ECO:0000313" key="2">
    <source>
        <dbReference type="Proteomes" id="UP000641646"/>
    </source>
</evidence>
<comment type="caution">
    <text evidence="1">The sequence shown here is derived from an EMBL/GenBank/DDBJ whole genome shotgun (WGS) entry which is preliminary data.</text>
</comment>
<dbReference type="Proteomes" id="UP000641646">
    <property type="component" value="Unassembled WGS sequence"/>
</dbReference>
<dbReference type="RefSeq" id="WP_190462401.1">
    <property type="nucleotide sequence ID" value="NZ_JACJPW010000007.1"/>
</dbReference>
<gene>
    <name evidence="1" type="ORF">H6G03_04230</name>
</gene>
<evidence type="ECO:0000313" key="1">
    <source>
        <dbReference type="EMBL" id="MBD2180324.1"/>
    </source>
</evidence>
<organism evidence="1 2">
    <name type="scientific">Aerosakkonema funiforme FACHB-1375</name>
    <dbReference type="NCBI Taxonomy" id="2949571"/>
    <lineage>
        <taxon>Bacteria</taxon>
        <taxon>Bacillati</taxon>
        <taxon>Cyanobacteriota</taxon>
        <taxon>Cyanophyceae</taxon>
        <taxon>Oscillatoriophycideae</taxon>
        <taxon>Aerosakkonematales</taxon>
        <taxon>Aerosakkonemataceae</taxon>
        <taxon>Aerosakkonema</taxon>
    </lineage>
</organism>
<reference evidence="1" key="1">
    <citation type="journal article" date="2015" name="ISME J.">
        <title>Draft Genome Sequence of Streptomyces incarnatus NRRL8089, which Produces the Nucleoside Antibiotic Sinefungin.</title>
        <authorList>
            <person name="Oshima K."/>
            <person name="Hattori M."/>
            <person name="Shimizu H."/>
            <person name="Fukuda K."/>
            <person name="Nemoto M."/>
            <person name="Inagaki K."/>
            <person name="Tamura T."/>
        </authorList>
    </citation>
    <scope>NUCLEOTIDE SEQUENCE</scope>
    <source>
        <strain evidence="1">FACHB-1375</strain>
    </source>
</reference>
<name>A0A926ZF53_9CYAN</name>
<protein>
    <submittedName>
        <fullName evidence="1">Uncharacterized protein</fullName>
    </submittedName>
</protein>
<reference evidence="1" key="2">
    <citation type="submission" date="2020-08" db="EMBL/GenBank/DDBJ databases">
        <authorList>
            <person name="Chen M."/>
            <person name="Teng W."/>
            <person name="Zhao L."/>
            <person name="Hu C."/>
            <person name="Zhou Y."/>
            <person name="Han B."/>
            <person name="Song L."/>
            <person name="Shu W."/>
        </authorList>
    </citation>
    <scope>NUCLEOTIDE SEQUENCE</scope>
    <source>
        <strain evidence="1">FACHB-1375</strain>
    </source>
</reference>
<proteinExistence type="predicted"/>
<accession>A0A926ZF53</accession>
<sequence>MTSITQINCQKVHLGDGWHLNVLSKSIATITDSKGNRKTSYFGFNTKEEAAQFMAQHRSQVSAAIVRESQRLSQCAWECKVWQCPTELILSQFNQQQP</sequence>
<dbReference type="AlphaFoldDB" id="A0A926ZF53"/>